<sequence length="341" mass="38587">MKKLTKQETRAILGRGIPRYLLGYPTVVSFEMTHSCNADCHHCNMGGRVEGEKLIGPGDYAGLMKKLKPVIVQVSGGEPFLRDDLVDVLKAIKPAGSITPYLIVVSNGWLLDEEKYLALREAGINQLSISLCFPDKRHDDWRRVKGLFEHLDRTIPKLAALGHDDIVLNSAITRENMPYVMDLARTAERWGVSISFSAYSVLRTGERRYTIESPEDLKKLRVQLDELKSYKEASCGRILNADFNIEGTFDFFKYGEIKPCSAGRRFLVVTPDGYLKPCSMHEKNYTSIRQIKREFVPTNDCGGCYVSIRSYLDKSLPGLVKEYFKAHSISRKKEKPLIKVA</sequence>
<dbReference type="InterPro" id="IPR058240">
    <property type="entry name" value="rSAM_sf"/>
</dbReference>
<name>A0A1F5YTY0_9BACT</name>
<keyword evidence="4" id="KW-0411">Iron-sulfur</keyword>
<dbReference type="EMBL" id="MFIX01000135">
    <property type="protein sequence ID" value="OGG03670.1"/>
    <property type="molecule type" value="Genomic_DNA"/>
</dbReference>
<evidence type="ECO:0000313" key="7">
    <source>
        <dbReference type="Proteomes" id="UP000179129"/>
    </source>
</evidence>
<comment type="caution">
    <text evidence="6">The sequence shown here is derived from an EMBL/GenBank/DDBJ whole genome shotgun (WGS) entry which is preliminary data.</text>
</comment>
<dbReference type="Gene3D" id="3.20.20.70">
    <property type="entry name" value="Aldolase class I"/>
    <property type="match status" value="1"/>
</dbReference>
<evidence type="ECO:0000256" key="3">
    <source>
        <dbReference type="ARBA" id="ARBA00023004"/>
    </source>
</evidence>
<dbReference type="STRING" id="1817867.A3F83_02580"/>
<proteinExistence type="predicted"/>
<dbReference type="PANTHER" id="PTHR11228:SF7">
    <property type="entry name" value="PQQA PEPTIDE CYCLASE"/>
    <property type="match status" value="1"/>
</dbReference>
<accession>A0A1F5YTY0</accession>
<dbReference type="GO" id="GO:0046872">
    <property type="term" value="F:metal ion binding"/>
    <property type="evidence" value="ECO:0007669"/>
    <property type="project" value="UniProtKB-KW"/>
</dbReference>
<dbReference type="Pfam" id="PF04055">
    <property type="entry name" value="Radical_SAM"/>
    <property type="match status" value="1"/>
</dbReference>
<dbReference type="SFLD" id="SFLDS00029">
    <property type="entry name" value="Radical_SAM"/>
    <property type="match status" value="1"/>
</dbReference>
<keyword evidence="3" id="KW-0408">Iron</keyword>
<evidence type="ECO:0000256" key="2">
    <source>
        <dbReference type="ARBA" id="ARBA00022723"/>
    </source>
</evidence>
<dbReference type="PROSITE" id="PS51918">
    <property type="entry name" value="RADICAL_SAM"/>
    <property type="match status" value="1"/>
</dbReference>
<evidence type="ECO:0000256" key="4">
    <source>
        <dbReference type="ARBA" id="ARBA00023014"/>
    </source>
</evidence>
<dbReference type="SUPFAM" id="SSF102114">
    <property type="entry name" value="Radical SAM enzymes"/>
    <property type="match status" value="1"/>
</dbReference>
<evidence type="ECO:0000256" key="1">
    <source>
        <dbReference type="ARBA" id="ARBA00022691"/>
    </source>
</evidence>
<dbReference type="GO" id="GO:0051536">
    <property type="term" value="F:iron-sulfur cluster binding"/>
    <property type="evidence" value="ECO:0007669"/>
    <property type="project" value="UniProtKB-KW"/>
</dbReference>
<dbReference type="Proteomes" id="UP000179129">
    <property type="component" value="Unassembled WGS sequence"/>
</dbReference>
<feature type="domain" description="Radical SAM core" evidence="5">
    <location>
        <begin position="22"/>
        <end position="237"/>
    </location>
</feature>
<gene>
    <name evidence="6" type="ORF">A3F83_02580</name>
</gene>
<dbReference type="InterPro" id="IPR050377">
    <property type="entry name" value="Radical_SAM_PqqE_MftC-like"/>
</dbReference>
<evidence type="ECO:0000313" key="6">
    <source>
        <dbReference type="EMBL" id="OGG03670.1"/>
    </source>
</evidence>
<reference evidence="6 7" key="1">
    <citation type="journal article" date="2016" name="Nat. Commun.">
        <title>Thousands of microbial genomes shed light on interconnected biogeochemical processes in an aquifer system.</title>
        <authorList>
            <person name="Anantharaman K."/>
            <person name="Brown C.T."/>
            <person name="Hug L.A."/>
            <person name="Sharon I."/>
            <person name="Castelle C.J."/>
            <person name="Probst A.J."/>
            <person name="Thomas B.C."/>
            <person name="Singh A."/>
            <person name="Wilkins M.J."/>
            <person name="Karaoz U."/>
            <person name="Brodie E.L."/>
            <person name="Williams K.H."/>
            <person name="Hubbard S.S."/>
            <person name="Banfield J.F."/>
        </authorList>
    </citation>
    <scope>NUCLEOTIDE SEQUENCE [LARGE SCALE GENOMIC DNA]</scope>
</reference>
<dbReference type="GO" id="GO:0003824">
    <property type="term" value="F:catalytic activity"/>
    <property type="evidence" value="ECO:0007669"/>
    <property type="project" value="InterPro"/>
</dbReference>
<dbReference type="SFLD" id="SFLDG01067">
    <property type="entry name" value="SPASM/twitch_domain_containing"/>
    <property type="match status" value="1"/>
</dbReference>
<dbReference type="InterPro" id="IPR007197">
    <property type="entry name" value="rSAM"/>
</dbReference>
<dbReference type="InterPro" id="IPR013785">
    <property type="entry name" value="Aldolase_TIM"/>
</dbReference>
<dbReference type="PANTHER" id="PTHR11228">
    <property type="entry name" value="RADICAL SAM DOMAIN PROTEIN"/>
    <property type="match status" value="1"/>
</dbReference>
<keyword evidence="1" id="KW-0949">S-adenosyl-L-methionine</keyword>
<dbReference type="CDD" id="cd01335">
    <property type="entry name" value="Radical_SAM"/>
    <property type="match status" value="1"/>
</dbReference>
<protein>
    <recommendedName>
        <fullName evidence="5">Radical SAM core domain-containing protein</fullName>
    </recommendedName>
</protein>
<keyword evidence="2" id="KW-0479">Metal-binding</keyword>
<evidence type="ECO:0000259" key="5">
    <source>
        <dbReference type="PROSITE" id="PS51918"/>
    </source>
</evidence>
<organism evidence="6 7">
    <name type="scientific">Candidatus Glassbacteria bacterium RIFCSPLOWO2_12_FULL_58_11</name>
    <dbReference type="NCBI Taxonomy" id="1817867"/>
    <lineage>
        <taxon>Bacteria</taxon>
        <taxon>Candidatus Glassiibacteriota</taxon>
    </lineage>
</organism>
<dbReference type="AlphaFoldDB" id="A0A1F5YTY0"/>